<evidence type="ECO:0000259" key="1">
    <source>
        <dbReference type="Pfam" id="PF14261"/>
    </source>
</evidence>
<keyword evidence="3" id="KW-1185">Reference proteome</keyword>
<dbReference type="AlphaFoldDB" id="A0A1R4H0S4"/>
<organism evidence="2 3">
    <name type="scientific">Crenothrix polyspora</name>
    <dbReference type="NCBI Taxonomy" id="360316"/>
    <lineage>
        <taxon>Bacteria</taxon>
        <taxon>Pseudomonadati</taxon>
        <taxon>Pseudomonadota</taxon>
        <taxon>Gammaproteobacteria</taxon>
        <taxon>Methylococcales</taxon>
        <taxon>Crenotrichaceae</taxon>
        <taxon>Crenothrix</taxon>
    </lineage>
</organism>
<dbReference type="EMBL" id="FUKJ01000042">
    <property type="protein sequence ID" value="SJM89837.1"/>
    <property type="molecule type" value="Genomic_DNA"/>
</dbReference>
<evidence type="ECO:0000313" key="3">
    <source>
        <dbReference type="Proteomes" id="UP000195442"/>
    </source>
</evidence>
<dbReference type="PANTHER" id="PTHR35586:SF1">
    <property type="entry name" value="SLL1691 PROTEIN"/>
    <property type="match status" value="1"/>
</dbReference>
<dbReference type="Pfam" id="PF14261">
    <property type="entry name" value="DUF4351"/>
    <property type="match status" value="1"/>
</dbReference>
<accession>A0A1R4H0S4</accession>
<reference evidence="3" key="1">
    <citation type="submission" date="2017-02" db="EMBL/GenBank/DDBJ databases">
        <authorList>
            <person name="Daims H."/>
        </authorList>
    </citation>
    <scope>NUCLEOTIDE SEQUENCE [LARGE SCALE GENOMIC DNA]</scope>
</reference>
<gene>
    <name evidence="2" type="ORF">CRENPOLYSF2_1360001</name>
</gene>
<name>A0A1R4H0S4_9GAMM</name>
<dbReference type="PANTHER" id="PTHR35586">
    <property type="entry name" value="SLL1691 PROTEIN"/>
    <property type="match status" value="1"/>
</dbReference>
<protein>
    <recommendedName>
        <fullName evidence="1">DUF4351 domain-containing protein</fullName>
    </recommendedName>
</protein>
<sequence>METDRVIPVIIFLNAGTRRDSLRLGGDRHSYLEFRYLACDLKRLSASDYKDSSNIIARLNLPNMSYPKQERLQIYLAAQLGLLQMEPNLNKQRKYVDFIDYYADLSEQEIIEYQTHYLNNEGEIMGFAQHFRQEGLQEGLEKGLEKGRQVECHSLVARMLRRKFGIRPELDKMLEQLQLLPVEKQEDLVEAILDWTDVRDLTEWLKQHE</sequence>
<proteinExistence type="predicted"/>
<dbReference type="InterPro" id="IPR025587">
    <property type="entry name" value="DUF4351"/>
</dbReference>
<dbReference type="Proteomes" id="UP000195442">
    <property type="component" value="Unassembled WGS sequence"/>
</dbReference>
<evidence type="ECO:0000313" key="2">
    <source>
        <dbReference type="EMBL" id="SJM89837.1"/>
    </source>
</evidence>
<feature type="domain" description="DUF4351" evidence="1">
    <location>
        <begin position="145"/>
        <end position="205"/>
    </location>
</feature>